<feature type="compositionally biased region" description="Polar residues" evidence="1">
    <location>
        <begin position="29"/>
        <end position="40"/>
    </location>
</feature>
<feature type="compositionally biased region" description="Low complexity" evidence="1">
    <location>
        <begin position="653"/>
        <end position="673"/>
    </location>
</feature>
<feature type="region of interest" description="Disordered" evidence="1">
    <location>
        <begin position="380"/>
        <end position="802"/>
    </location>
</feature>
<name>A0A5C3EFZ3_9BASI</name>
<feature type="compositionally biased region" description="Polar residues" evidence="1">
    <location>
        <begin position="129"/>
        <end position="139"/>
    </location>
</feature>
<feature type="region of interest" description="Disordered" evidence="1">
    <location>
        <begin position="926"/>
        <end position="950"/>
    </location>
</feature>
<feature type="compositionally biased region" description="Low complexity" evidence="1">
    <location>
        <begin position="210"/>
        <end position="221"/>
    </location>
</feature>
<feature type="region of interest" description="Disordered" evidence="1">
    <location>
        <begin position="17"/>
        <end position="55"/>
    </location>
</feature>
<evidence type="ECO:0000313" key="2">
    <source>
        <dbReference type="EMBL" id="SPO29428.1"/>
    </source>
</evidence>
<accession>A0A5C3EFZ3</accession>
<dbReference type="CDD" id="cd02970">
    <property type="entry name" value="PRX_like2"/>
    <property type="match status" value="1"/>
</dbReference>
<feature type="compositionally biased region" description="Basic and acidic residues" evidence="1">
    <location>
        <begin position="822"/>
        <end position="831"/>
    </location>
</feature>
<dbReference type="PANTHER" id="PTHR28630:SF3">
    <property type="entry name" value="PEROXIREDOXIN-LIKE 2C"/>
    <property type="match status" value="1"/>
</dbReference>
<evidence type="ECO:0000313" key="3">
    <source>
        <dbReference type="Proteomes" id="UP000324022"/>
    </source>
</evidence>
<feature type="region of interest" description="Disordered" evidence="1">
    <location>
        <begin position="287"/>
        <end position="319"/>
    </location>
</feature>
<feature type="compositionally biased region" description="Low complexity" evidence="1">
    <location>
        <begin position="388"/>
        <end position="399"/>
    </location>
</feature>
<feature type="region of interest" description="Disordered" evidence="1">
    <location>
        <begin position="1337"/>
        <end position="1364"/>
    </location>
</feature>
<dbReference type="InterPro" id="IPR032801">
    <property type="entry name" value="PXL2A/B/C"/>
</dbReference>
<feature type="compositionally biased region" description="Basic residues" evidence="1">
    <location>
        <begin position="1215"/>
        <end position="1228"/>
    </location>
</feature>
<feature type="compositionally biased region" description="Polar residues" evidence="1">
    <location>
        <begin position="472"/>
        <end position="491"/>
    </location>
</feature>
<evidence type="ECO:0008006" key="4">
    <source>
        <dbReference type="Google" id="ProtNLM"/>
    </source>
</evidence>
<keyword evidence="3" id="KW-1185">Reference proteome</keyword>
<feature type="compositionally biased region" description="Low complexity" evidence="1">
    <location>
        <begin position="1231"/>
        <end position="1260"/>
    </location>
</feature>
<feature type="region of interest" description="Disordered" evidence="1">
    <location>
        <begin position="117"/>
        <end position="140"/>
    </location>
</feature>
<feature type="region of interest" description="Disordered" evidence="1">
    <location>
        <begin position="867"/>
        <end position="891"/>
    </location>
</feature>
<dbReference type="Pfam" id="PF13911">
    <property type="entry name" value="AhpC-TSA_2"/>
    <property type="match status" value="1"/>
</dbReference>
<feature type="compositionally biased region" description="Basic and acidic residues" evidence="1">
    <location>
        <begin position="1658"/>
        <end position="1667"/>
    </location>
</feature>
<feature type="compositionally biased region" description="Polar residues" evidence="1">
    <location>
        <begin position="682"/>
        <end position="691"/>
    </location>
</feature>
<feature type="compositionally biased region" description="Polar residues" evidence="1">
    <location>
        <begin position="198"/>
        <end position="209"/>
    </location>
</feature>
<feature type="compositionally biased region" description="Polar residues" evidence="1">
    <location>
        <begin position="832"/>
        <end position="841"/>
    </location>
</feature>
<dbReference type="PANTHER" id="PTHR28630">
    <property type="match status" value="1"/>
</dbReference>
<feature type="compositionally biased region" description="Low complexity" evidence="1">
    <location>
        <begin position="304"/>
        <end position="314"/>
    </location>
</feature>
<dbReference type="OrthoDB" id="40334at2759"/>
<feature type="region of interest" description="Disordered" evidence="1">
    <location>
        <begin position="1555"/>
        <end position="1627"/>
    </location>
</feature>
<feature type="compositionally biased region" description="Polar residues" evidence="1">
    <location>
        <begin position="1426"/>
        <end position="1446"/>
    </location>
</feature>
<dbReference type="SUPFAM" id="SSF52833">
    <property type="entry name" value="Thioredoxin-like"/>
    <property type="match status" value="1"/>
</dbReference>
<protein>
    <recommendedName>
        <fullName evidence="4">Thioredoxin domain-containing protein</fullName>
    </recommendedName>
</protein>
<reference evidence="2 3" key="1">
    <citation type="submission" date="2018-03" db="EMBL/GenBank/DDBJ databases">
        <authorList>
            <person name="Guldener U."/>
        </authorList>
    </citation>
    <scope>NUCLEOTIDE SEQUENCE [LARGE SCALE GENOMIC DNA]</scope>
    <source>
        <strain evidence="2 3">NBRC100155</strain>
    </source>
</reference>
<feature type="region of interest" description="Disordered" evidence="1">
    <location>
        <begin position="1207"/>
        <end position="1269"/>
    </location>
</feature>
<feature type="compositionally biased region" description="Low complexity" evidence="1">
    <location>
        <begin position="614"/>
        <end position="626"/>
    </location>
</feature>
<evidence type="ECO:0000256" key="1">
    <source>
        <dbReference type="SAM" id="MobiDB-lite"/>
    </source>
</evidence>
<feature type="compositionally biased region" description="Polar residues" evidence="1">
    <location>
        <begin position="1597"/>
        <end position="1606"/>
    </location>
</feature>
<feature type="compositionally biased region" description="Basic and acidic residues" evidence="1">
    <location>
        <begin position="442"/>
        <end position="453"/>
    </location>
</feature>
<feature type="compositionally biased region" description="Low complexity" evidence="1">
    <location>
        <begin position="1607"/>
        <end position="1627"/>
    </location>
</feature>
<dbReference type="EMBL" id="OOIN01000028">
    <property type="protein sequence ID" value="SPO29428.1"/>
    <property type="molecule type" value="Genomic_DNA"/>
</dbReference>
<feature type="compositionally biased region" description="Low complexity" evidence="1">
    <location>
        <begin position="747"/>
        <end position="785"/>
    </location>
</feature>
<feature type="compositionally biased region" description="Polar residues" evidence="1">
    <location>
        <begin position="553"/>
        <end position="562"/>
    </location>
</feature>
<proteinExistence type="predicted"/>
<feature type="compositionally biased region" description="Polar residues" evidence="1">
    <location>
        <begin position="1561"/>
        <end position="1581"/>
    </location>
</feature>
<dbReference type="Proteomes" id="UP000324022">
    <property type="component" value="Unassembled WGS sequence"/>
</dbReference>
<feature type="compositionally biased region" description="Polar residues" evidence="1">
    <location>
        <begin position="927"/>
        <end position="939"/>
    </location>
</feature>
<dbReference type="Gene3D" id="3.40.30.10">
    <property type="entry name" value="Glutaredoxin"/>
    <property type="match status" value="1"/>
</dbReference>
<feature type="region of interest" description="Disordered" evidence="1">
    <location>
        <begin position="1644"/>
        <end position="1695"/>
    </location>
</feature>
<feature type="region of interest" description="Disordered" evidence="1">
    <location>
        <begin position="820"/>
        <end position="843"/>
    </location>
</feature>
<sequence>MTVSYLRSPSFHGHTTFADFHHTSPPQSPIASCASSTSPSPVIDHSSPRAAPRAFGTSAPAAAAASALGSATSRSAHHLPSSASAPVALGLLADATSIVVPNDRMEAGLSLRRSPLLPTHEFEAEPRTSDTLTSPNSDDSAFLEDLDSEDTRYEAAYTGDIDHHDRFVYRRPYVDRAFPHSKRRSQLIFEQKFHQHRSSSSTAGVSEQDSPLSSSTSSPRVFRTRRPGTAPQRVSVSPHTPESLPAHLDFANRAVITSSGGLRELTIGASAQPASKRASWIRRTREFEAHSDSHHTPSSSGLEAAAPITSSTSASRRHSSFLTGDYRTATLMPIIASKSFEIPSPESKKRRSGIYYKSASPAFNSSGSPIFVASSGLVGAEPSKRDSMLSTDSSATSSSKGEGRSVENVEFEGDDAHQQAQSSASSGCGHEESPATKPATWKAKDESAAELKVAEVFTTPRSSAEHEKDAESNTTQPASEPTSINHESSATARKADEQMQPVGDAETAAPIEQISDSSVDSDLKPASAIAPSMLGQVVPPTPPAPEWIPSAGESVSPTSSPVKTFRSLTADESPRRALSSRSQTSLDSKLSKSPASPFGTLSIPNGSGARRDSSTSIGSAASSTSTYRIRRKPVPSDADESERRPSVTSGSYSDAAGSSPQQSPAQQSVSLPPNQDEGVPTIQHTRSTSGSDFIRMAQEAAQARMGQKGPNGSPAYLPAKSSKRPSTAAATTGATGQFGLGIGKVPRASASSRDLSAANGSSAGTSSALETGAPAPAASRTPSRATIKRPTTAPVGSGGQFRVASDAAQKSVLEVEGMQFVLDKDDPDKGKTTLQDSSPSIPNAVRFMQHQRVGSGDTASISKRDSFLDAKRKSASIHDSNRSDGASTRSASIRANAARNGVAAAAPSAAGGWGLEQELKIVDRVRNTSSDAQSTTSSKPRPASMDKSKKALDAAAKANMKNTMLMNIINEDESDEVKAAAREAGIPEGSYAIHPPSMLQLFEASQCLVYNQQGQEVIFGDLFKKRRTLVCFLRHWWCGFCQQFAMSIRNIDPLPLKKANLDFVIVGQGDWHVIKAYREVMQVPYPMYADPKRNVYRALGMTLRTNDANPICARPDYASMSMTKGILVAIKKGLFDMPIRNPGDMKLLGGDFILGPGLQCSFTHRMTTADGHMDLPRILAQAGCDLSLKTPKPMFTVEEKEARAAMLAGGNQNRRQTRSLGRSRGKKSSKADAAAMMDTSLGSASGSAVAASTTGGSTNSRFNRPSLWGRFPGRFSKSQVSLPTSGSMADLSTDFAPARGLSAGPRSASAMRKISYDGRVRESFETQQTDIEFESRATSFDTRGGRPSDVSAPAAISSMNKAQSMSELRRRFELGSSSQAGLGSLRTKSRQEPSAGKLSLENHLAVPANHLHHSASSKSLRAAHANGSSNGATTPTQQTVTSSKQSEAPAEKAGQNGSKPLSIFRNNVIARSNGGASVAAPAATGLGIATAGEDSSDGAVGSSTGDKTMIDDATAITSKAAVTPTPVSMADLSAPGSFLMDLDVYDSLSRQPSHKYYGKTARTNGGKSNTIDNSLSPSQFSDGGFGQEAADADSDTEPSMSATQSPARSLRTTANSSSNNSPSASLAQSNSFYSFNTFRGKTNLEHLVEEANEDESDEHAADASRRDEEDEEEEEDSAEENDEPIEFEDGRNGIF</sequence>
<feature type="compositionally biased region" description="Polar residues" evidence="1">
    <location>
        <begin position="579"/>
        <end position="594"/>
    </location>
</feature>
<organism evidence="2 3">
    <name type="scientific">Ustilago trichophora</name>
    <dbReference type="NCBI Taxonomy" id="86804"/>
    <lineage>
        <taxon>Eukaryota</taxon>
        <taxon>Fungi</taxon>
        <taxon>Dikarya</taxon>
        <taxon>Basidiomycota</taxon>
        <taxon>Ustilaginomycotina</taxon>
        <taxon>Ustilaginomycetes</taxon>
        <taxon>Ustilaginales</taxon>
        <taxon>Ustilaginaceae</taxon>
        <taxon>Ustilago</taxon>
    </lineage>
</organism>
<feature type="compositionally biased region" description="Acidic residues" evidence="1">
    <location>
        <begin position="1668"/>
        <end position="1687"/>
    </location>
</feature>
<feature type="region of interest" description="Disordered" evidence="1">
    <location>
        <begin position="1412"/>
        <end position="1460"/>
    </location>
</feature>
<feature type="region of interest" description="Disordered" evidence="1">
    <location>
        <begin position="193"/>
        <end position="245"/>
    </location>
</feature>
<gene>
    <name evidence="2" type="ORF">UTRI_04843_B</name>
</gene>
<dbReference type="InterPro" id="IPR036249">
    <property type="entry name" value="Thioredoxin-like_sf"/>
</dbReference>